<evidence type="ECO:0008006" key="3">
    <source>
        <dbReference type="Google" id="ProtNLM"/>
    </source>
</evidence>
<reference evidence="1 2" key="1">
    <citation type="journal article" date="2013" name="ISME J.">
        <title>Comparative genomics of pathogenic lineages of Vibrio nigripulchritudo identifies virulence-associated traits.</title>
        <authorList>
            <person name="Goudenege D."/>
            <person name="Labreuche Y."/>
            <person name="Krin E."/>
            <person name="Ansquer D."/>
            <person name="Mangenot S."/>
            <person name="Calteau A."/>
            <person name="Medigue C."/>
            <person name="Mazel D."/>
            <person name="Polz M.F."/>
            <person name="Le Roux F."/>
        </authorList>
    </citation>
    <scope>NUCLEOTIDE SEQUENCE [LARGE SCALE GENOMIC DNA]</scope>
    <source>
        <strain evidence="1 2">SOn1</strain>
    </source>
</reference>
<name>A0AAV2VP14_9VIBR</name>
<gene>
    <name evidence="1" type="ORF">VIBNISOn1_1720083</name>
</gene>
<dbReference type="Pfam" id="PF12321">
    <property type="entry name" value="DUF3634"/>
    <property type="match status" value="1"/>
</dbReference>
<dbReference type="Proteomes" id="UP000018211">
    <property type="component" value="Unassembled WGS sequence"/>
</dbReference>
<dbReference type="InterPro" id="IPR022090">
    <property type="entry name" value="DUF3634"/>
</dbReference>
<dbReference type="RefSeq" id="WP_022611471.1">
    <property type="nucleotide sequence ID" value="NZ_LK391965.1"/>
</dbReference>
<organism evidence="1 2">
    <name type="scientific">Vibrio nigripulchritudo SOn1</name>
    <dbReference type="NCBI Taxonomy" id="1238450"/>
    <lineage>
        <taxon>Bacteria</taxon>
        <taxon>Pseudomonadati</taxon>
        <taxon>Pseudomonadota</taxon>
        <taxon>Gammaproteobacteria</taxon>
        <taxon>Vibrionales</taxon>
        <taxon>Vibrionaceae</taxon>
        <taxon>Vibrio</taxon>
    </lineage>
</organism>
<dbReference type="AlphaFoldDB" id="A0AAV2VP14"/>
<evidence type="ECO:0000313" key="2">
    <source>
        <dbReference type="Proteomes" id="UP000018211"/>
    </source>
</evidence>
<proteinExistence type="predicted"/>
<protein>
    <recommendedName>
        <fullName evidence="3">DUF3634 domain-containing protein</fullName>
    </recommendedName>
</protein>
<sequence length="103" mass="11655">MLWLLLVAAVVIFWLVGVDRPKLKMEFKDGELSSHKGHLPAGFKHNCLEIAHKNPFSGVIKVYATRNGARLTFTKSIPNKIQQRIRNVFPHQGFKNDSSKKSA</sequence>
<evidence type="ECO:0000313" key="1">
    <source>
        <dbReference type="EMBL" id="CCO46283.1"/>
    </source>
</evidence>
<dbReference type="EMBL" id="CAOF01000082">
    <property type="protein sequence ID" value="CCO46283.1"/>
    <property type="molecule type" value="Genomic_DNA"/>
</dbReference>
<comment type="caution">
    <text evidence="1">The sequence shown here is derived from an EMBL/GenBank/DDBJ whole genome shotgun (WGS) entry which is preliminary data.</text>
</comment>
<accession>A0AAV2VP14</accession>